<evidence type="ECO:0000313" key="2">
    <source>
        <dbReference type="Proteomes" id="UP000004221"/>
    </source>
</evidence>
<organism evidence="1 2">
    <name type="scientific">Nitrolancea hollandica Lb</name>
    <dbReference type="NCBI Taxonomy" id="1129897"/>
    <lineage>
        <taxon>Bacteria</taxon>
        <taxon>Pseudomonadati</taxon>
        <taxon>Thermomicrobiota</taxon>
        <taxon>Thermomicrobia</taxon>
        <taxon>Sphaerobacterales</taxon>
        <taxon>Sphaerobacterineae</taxon>
        <taxon>Sphaerobacteraceae</taxon>
        <taxon>Nitrolancea</taxon>
    </lineage>
</organism>
<proteinExistence type="predicted"/>
<dbReference type="Proteomes" id="UP000004221">
    <property type="component" value="Unassembled WGS sequence"/>
</dbReference>
<gene>
    <name evidence="1" type="ORF">NITHO_1780013</name>
</gene>
<sequence>MNHVTAGNGRVEAGRALPAASGQLLRLGGFRLEVALLLHFVPLARRNVKRFTVPG</sequence>
<protein>
    <submittedName>
        <fullName evidence="1">Uncharacterized protein</fullName>
    </submittedName>
</protein>
<dbReference type="EMBL" id="CAGS01000088">
    <property type="protein sequence ID" value="CCF83047.1"/>
    <property type="molecule type" value="Genomic_DNA"/>
</dbReference>
<dbReference type="AlphaFoldDB" id="I4EED5"/>
<name>I4EED5_9BACT</name>
<evidence type="ECO:0000313" key="1">
    <source>
        <dbReference type="EMBL" id="CCF83047.1"/>
    </source>
</evidence>
<comment type="caution">
    <text evidence="1">The sequence shown here is derived from an EMBL/GenBank/DDBJ whole genome shotgun (WGS) entry which is preliminary data.</text>
</comment>
<reference evidence="1 2" key="1">
    <citation type="journal article" date="2012" name="ISME J.">
        <title>Nitrification expanded: discovery, physiology and genomics of a nitrite-oxidizing bacterium from the phylum Chloroflexi.</title>
        <authorList>
            <person name="Sorokin D.Y."/>
            <person name="Lucker S."/>
            <person name="Vejmelkova D."/>
            <person name="Kostrikina N.A."/>
            <person name="Kleerebezem R."/>
            <person name="Rijpstra W.I."/>
            <person name="Damste J.S."/>
            <person name="Le Paslier D."/>
            <person name="Muyzer G."/>
            <person name="Wagner M."/>
            <person name="van Loosdrecht M.C."/>
            <person name="Daims H."/>
        </authorList>
    </citation>
    <scope>NUCLEOTIDE SEQUENCE [LARGE SCALE GENOMIC DNA]</scope>
    <source>
        <strain evidence="2">none</strain>
    </source>
</reference>
<accession>I4EED5</accession>
<keyword evidence="2" id="KW-1185">Reference proteome</keyword>